<keyword evidence="4" id="KW-1185">Reference proteome</keyword>
<dbReference type="Gene3D" id="3.90.1200.10">
    <property type="match status" value="1"/>
</dbReference>
<dbReference type="InterPro" id="IPR011009">
    <property type="entry name" value="Kinase-like_dom_sf"/>
</dbReference>
<gene>
    <name evidence="3" type="ORF">ACFOZ4_27125</name>
</gene>
<evidence type="ECO:0000313" key="4">
    <source>
        <dbReference type="Proteomes" id="UP001595816"/>
    </source>
</evidence>
<dbReference type="RefSeq" id="WP_253761532.1">
    <property type="nucleotide sequence ID" value="NZ_JAMZDZ010000001.1"/>
</dbReference>
<comment type="caution">
    <text evidence="3">The sequence shown here is derived from an EMBL/GenBank/DDBJ whole genome shotgun (WGS) entry which is preliminary data.</text>
</comment>
<dbReference type="Proteomes" id="UP001595816">
    <property type="component" value="Unassembled WGS sequence"/>
</dbReference>
<organism evidence="3 4">
    <name type="scientific">Hamadaea flava</name>
    <dbReference type="NCBI Taxonomy" id="1742688"/>
    <lineage>
        <taxon>Bacteria</taxon>
        <taxon>Bacillati</taxon>
        <taxon>Actinomycetota</taxon>
        <taxon>Actinomycetes</taxon>
        <taxon>Micromonosporales</taxon>
        <taxon>Micromonosporaceae</taxon>
        <taxon>Hamadaea</taxon>
    </lineage>
</organism>
<accession>A0ABV8LUR6</accession>
<feature type="domain" description="Aminoglycoside phosphotransferase" evidence="2">
    <location>
        <begin position="22"/>
        <end position="237"/>
    </location>
</feature>
<sequence>MAADDTVRAALRAAWHLPPDGCTRLAGGMTSATWSVRSGSRRYVAKLVPPEARTSFEAGLMLAERLCAAGVDAGRPVRAADGSLCVPVPDGALALLEHIDGRPLDGADPVDQRWWGDRLGSVHRILVDVSLPGLTPWHWVREDAPHLSLEPWLRPAVADAVHALARLQVTDRLTVGALHGDPFFEAFLLDRATGRIGVIDWGSACCGPFLYDVASAVMYAGGPDRAAGFLEAYAAAGPVTAAELESALPVLLRFRWAVQADWFAARIAAGDVTGADDDGNRKGLADARRALAGWS</sequence>
<evidence type="ECO:0000256" key="1">
    <source>
        <dbReference type="ARBA" id="ARBA00038240"/>
    </source>
</evidence>
<comment type="similarity">
    <text evidence="1">Belongs to the pseudomonas-type ThrB family.</text>
</comment>
<dbReference type="InterPro" id="IPR050249">
    <property type="entry name" value="Pseudomonas-type_ThrB"/>
</dbReference>
<protein>
    <submittedName>
        <fullName evidence="3">Phosphotransferase enzyme family protein</fullName>
    </submittedName>
</protein>
<dbReference type="InterPro" id="IPR002575">
    <property type="entry name" value="Aminoglycoside_PTrfase"/>
</dbReference>
<dbReference type="Pfam" id="PF01636">
    <property type="entry name" value="APH"/>
    <property type="match status" value="1"/>
</dbReference>
<proteinExistence type="inferred from homology"/>
<evidence type="ECO:0000259" key="2">
    <source>
        <dbReference type="Pfam" id="PF01636"/>
    </source>
</evidence>
<name>A0ABV8LUR6_9ACTN</name>
<reference evidence="4" key="1">
    <citation type="journal article" date="2019" name="Int. J. Syst. Evol. Microbiol.">
        <title>The Global Catalogue of Microorganisms (GCM) 10K type strain sequencing project: providing services to taxonomists for standard genome sequencing and annotation.</title>
        <authorList>
            <consortium name="The Broad Institute Genomics Platform"/>
            <consortium name="The Broad Institute Genome Sequencing Center for Infectious Disease"/>
            <person name="Wu L."/>
            <person name="Ma J."/>
        </authorList>
    </citation>
    <scope>NUCLEOTIDE SEQUENCE [LARGE SCALE GENOMIC DNA]</scope>
    <source>
        <strain evidence="4">CGMCC 4.7289</strain>
    </source>
</reference>
<dbReference type="PANTHER" id="PTHR21064">
    <property type="entry name" value="AMINOGLYCOSIDE PHOSPHOTRANSFERASE DOMAIN-CONTAINING PROTEIN-RELATED"/>
    <property type="match status" value="1"/>
</dbReference>
<dbReference type="PANTHER" id="PTHR21064:SF6">
    <property type="entry name" value="AMINOGLYCOSIDE PHOSPHOTRANSFERASE DOMAIN-CONTAINING PROTEIN"/>
    <property type="match status" value="1"/>
</dbReference>
<dbReference type="EMBL" id="JBHSAY010000015">
    <property type="protein sequence ID" value="MFC4134299.1"/>
    <property type="molecule type" value="Genomic_DNA"/>
</dbReference>
<dbReference type="SUPFAM" id="SSF56112">
    <property type="entry name" value="Protein kinase-like (PK-like)"/>
    <property type="match status" value="1"/>
</dbReference>
<evidence type="ECO:0000313" key="3">
    <source>
        <dbReference type="EMBL" id="MFC4134299.1"/>
    </source>
</evidence>